<feature type="transmembrane region" description="Helical" evidence="2">
    <location>
        <begin position="76"/>
        <end position="96"/>
    </location>
</feature>
<keyword evidence="2" id="KW-0812">Transmembrane</keyword>
<comment type="subcellular location">
    <subcellularLocation>
        <location evidence="1">Cell inner membrane</location>
        <topology evidence="1">Multi-pass membrane protein</topology>
    </subcellularLocation>
</comment>
<dbReference type="Pfam" id="PF06808">
    <property type="entry name" value="DctM"/>
    <property type="match status" value="1"/>
</dbReference>
<feature type="transmembrane region" description="Helical" evidence="2">
    <location>
        <begin position="128"/>
        <end position="146"/>
    </location>
</feature>
<name>X7FFI3_9RHOB</name>
<evidence type="ECO:0000313" key="5">
    <source>
        <dbReference type="Proteomes" id="UP000023430"/>
    </source>
</evidence>
<comment type="caution">
    <text evidence="4">The sequence shown here is derived from an EMBL/GenBank/DDBJ whole genome shotgun (WGS) entry which is preliminary data.</text>
</comment>
<keyword evidence="1" id="KW-1003">Cell membrane</keyword>
<feature type="transmembrane region" description="Helical" evidence="2">
    <location>
        <begin position="562"/>
        <end position="588"/>
    </location>
</feature>
<dbReference type="GO" id="GO:0005886">
    <property type="term" value="C:plasma membrane"/>
    <property type="evidence" value="ECO:0007669"/>
    <property type="project" value="UniProtKB-SubCell"/>
</dbReference>
<dbReference type="OrthoDB" id="9759894at2"/>
<dbReference type="GO" id="GO:0022857">
    <property type="term" value="F:transmembrane transporter activity"/>
    <property type="evidence" value="ECO:0007669"/>
    <property type="project" value="UniProtKB-UniRule"/>
</dbReference>
<accession>X7FFI3</accession>
<feature type="transmembrane region" description="Helical" evidence="2">
    <location>
        <begin position="370"/>
        <end position="391"/>
    </location>
</feature>
<dbReference type="InterPro" id="IPR011853">
    <property type="entry name" value="TRAP_DctM-Dct_fused"/>
</dbReference>
<dbReference type="eggNOG" id="COG4666">
    <property type="taxonomic scope" value="Bacteria"/>
</dbReference>
<dbReference type="RefSeq" id="WP_051491665.1">
    <property type="nucleotide sequence ID" value="NZ_JAME01000001.1"/>
</dbReference>
<reference evidence="4 5" key="1">
    <citation type="submission" date="2014-01" db="EMBL/GenBank/DDBJ databases">
        <title>Roseivivax isoporae LMG 25204 Genome Sequencing.</title>
        <authorList>
            <person name="Lai Q."/>
            <person name="Li G."/>
            <person name="Shao Z."/>
        </authorList>
    </citation>
    <scope>NUCLEOTIDE SEQUENCE [LARGE SCALE GENOMIC DNA]</scope>
    <source>
        <strain evidence="4 5">LMG 25204</strain>
    </source>
</reference>
<evidence type="ECO:0000256" key="2">
    <source>
        <dbReference type="SAM" id="Phobius"/>
    </source>
</evidence>
<feature type="transmembrane region" description="Helical" evidence="2">
    <location>
        <begin position="343"/>
        <end position="363"/>
    </location>
</feature>
<keyword evidence="1" id="KW-0997">Cell inner membrane</keyword>
<gene>
    <name evidence="4" type="ORF">RISW2_00235</name>
</gene>
<protein>
    <submittedName>
        <fullName evidence="4">C4-dicarboxylate ABC transporter permease</fullName>
    </submittedName>
</protein>
<organism evidence="4 5">
    <name type="scientific">Roseivivax isoporae LMG 25204</name>
    <dbReference type="NCBI Taxonomy" id="1449351"/>
    <lineage>
        <taxon>Bacteria</taxon>
        <taxon>Pseudomonadati</taxon>
        <taxon>Pseudomonadota</taxon>
        <taxon>Alphaproteobacteria</taxon>
        <taxon>Rhodobacterales</taxon>
        <taxon>Roseobacteraceae</taxon>
        <taxon>Roseivivax</taxon>
    </lineage>
</organism>
<feature type="transmembrane region" description="Helical" evidence="2">
    <location>
        <begin position="470"/>
        <end position="489"/>
    </location>
</feature>
<dbReference type="InterPro" id="IPR010656">
    <property type="entry name" value="DctM"/>
</dbReference>
<dbReference type="EMBL" id="JAME01000001">
    <property type="protein sequence ID" value="ETX30841.1"/>
    <property type="molecule type" value="Genomic_DNA"/>
</dbReference>
<feature type="transmembrane region" description="Helical" evidence="2">
    <location>
        <begin position="297"/>
        <end position="321"/>
    </location>
</feature>
<feature type="transmembrane region" description="Helical" evidence="2">
    <location>
        <begin position="21"/>
        <end position="41"/>
    </location>
</feature>
<feature type="transmembrane region" description="Helical" evidence="2">
    <location>
        <begin position="411"/>
        <end position="435"/>
    </location>
</feature>
<keyword evidence="1" id="KW-0813">Transport</keyword>
<feature type="transmembrane region" description="Helical" evidence="2">
    <location>
        <begin position="531"/>
        <end position="550"/>
    </location>
</feature>
<evidence type="ECO:0000256" key="1">
    <source>
        <dbReference type="RuleBase" id="RU369079"/>
    </source>
</evidence>
<keyword evidence="2" id="KW-1133">Transmembrane helix</keyword>
<feature type="transmembrane region" description="Helical" evidence="2">
    <location>
        <begin position="594"/>
        <end position="620"/>
    </location>
</feature>
<feature type="transmembrane region" description="Helical" evidence="2">
    <location>
        <begin position="175"/>
        <end position="198"/>
    </location>
</feature>
<dbReference type="PANTHER" id="PTHR43849:SF2">
    <property type="entry name" value="BLL3936 PROTEIN"/>
    <property type="match status" value="1"/>
</dbReference>
<dbReference type="STRING" id="1449351.RISW2_00235"/>
<comment type="function">
    <text evidence="1">Part of the tripartite ATP-independent periplasmic (TRAP) transport system.</text>
</comment>
<sequence>MTRDADTDTPRAALRVRRGGIVALSGVMVAFHLYTGAFGAFPDLIQRAAHVGGTLMLAFLLFGADRDSARERPLGVLDGLLILGAALGTAHVILSYDRVMGFTFRMTEADFILAIVTTALVLEGCRRVIGLTIPLLGLAGLAYALLGPHLPQAVAHRGLDPRLAAEVLYLSNRGLYGMVTGISANVIALFVIYGVFLLRTGGGQTFMDIAMRIGGRSTGGGAKVATISSAMFGSVSGSAAANVATTGAFTIPLMTRLGYRPAFAAAVEAVASTGGQIMPPIMGAGAFIMAELLGVPYLTIMAAGLIPAILYFAGCLAGIHFESRRLGYRPVNPAEMPRLSDTLTLRGAGPVLASLVALIGLMVQGYSPALAAFWAVVLLVGFYLLAATSVADLRDKLSGLGRTVVEAGVGLVAIAVLIAGAQILLAMISTTGLGVSFTSAIITLGEANLMVSLLLAMLVAMLLGTGLPTAAAYLLAAAVVAPALVRLGVEPLNAHFFIFYFSIIAGLTPPLCATVFIAATMARTDWLPTSLLAVRLALVAFLIPFIFVFHPEILMSGHPAAIGFYAGTGLLGVVVIGAAMAGFLFHPLTWPERLLLIAAALLLIAPGLAAAATGAALLVLTSIRHWRRRPGEEAENHQGNTHVES</sequence>
<keyword evidence="2" id="KW-0472">Membrane</keyword>
<feature type="domain" description="TRAP C4-dicarboxylate transport system permease DctM subunit" evidence="3">
    <location>
        <begin position="118"/>
        <end position="553"/>
    </location>
</feature>
<evidence type="ECO:0000313" key="4">
    <source>
        <dbReference type="EMBL" id="ETX30841.1"/>
    </source>
</evidence>
<feature type="transmembrane region" description="Helical" evidence="2">
    <location>
        <begin position="447"/>
        <end position="464"/>
    </location>
</feature>
<dbReference type="Proteomes" id="UP000023430">
    <property type="component" value="Unassembled WGS sequence"/>
</dbReference>
<evidence type="ECO:0000259" key="3">
    <source>
        <dbReference type="Pfam" id="PF06808"/>
    </source>
</evidence>
<dbReference type="PATRIC" id="fig|1449351.3.peg.45"/>
<dbReference type="PANTHER" id="PTHR43849">
    <property type="entry name" value="BLL3936 PROTEIN"/>
    <property type="match status" value="1"/>
</dbReference>
<dbReference type="AlphaFoldDB" id="X7FFI3"/>
<feature type="transmembrane region" description="Helical" evidence="2">
    <location>
        <begin position="496"/>
        <end position="519"/>
    </location>
</feature>
<keyword evidence="5" id="KW-1185">Reference proteome</keyword>
<proteinExistence type="predicted"/>
<dbReference type="NCBIfam" id="TIGR02123">
    <property type="entry name" value="TRAP_fused"/>
    <property type="match status" value="1"/>
</dbReference>